<dbReference type="EMBL" id="CH902617">
    <property type="protein sequence ID" value="EDV44278.2"/>
    <property type="molecule type" value="Genomic_DNA"/>
</dbReference>
<dbReference type="SUPFAM" id="SSF144232">
    <property type="entry name" value="HIT/MYND zinc finger-like"/>
    <property type="match status" value="1"/>
</dbReference>
<feature type="domain" description="Tudor" evidence="6">
    <location>
        <begin position="695"/>
        <end position="758"/>
    </location>
</feature>
<organism evidence="8 9">
    <name type="scientific">Drosophila ananassae</name>
    <name type="common">Fruit fly</name>
    <dbReference type="NCBI Taxonomy" id="7217"/>
    <lineage>
        <taxon>Eukaryota</taxon>
        <taxon>Metazoa</taxon>
        <taxon>Ecdysozoa</taxon>
        <taxon>Arthropoda</taxon>
        <taxon>Hexapoda</taxon>
        <taxon>Insecta</taxon>
        <taxon>Pterygota</taxon>
        <taxon>Neoptera</taxon>
        <taxon>Endopterygota</taxon>
        <taxon>Diptera</taxon>
        <taxon>Brachycera</taxon>
        <taxon>Muscomorpha</taxon>
        <taxon>Ephydroidea</taxon>
        <taxon>Drosophilidae</taxon>
        <taxon>Drosophila</taxon>
        <taxon>Sophophora</taxon>
    </lineage>
</organism>
<dbReference type="OrthoDB" id="5282002at2759"/>
<dbReference type="PANTHER" id="PTHR22948">
    <property type="entry name" value="TUDOR DOMAIN CONTAINING PROTEIN"/>
    <property type="match status" value="1"/>
</dbReference>
<dbReference type="FunCoup" id="B3M0N1">
    <property type="interactions" value="42"/>
</dbReference>
<gene>
    <name evidence="8" type="primary">Dana\GF18904</name>
    <name evidence="8" type="synonym">dana_GLEANR_20160</name>
    <name evidence="8" type="ORF">GF18904</name>
</gene>
<accession>B3M0N1</accession>
<keyword evidence="2 4" id="KW-0863">Zinc-finger</keyword>
<dbReference type="AlphaFoldDB" id="B3M0N1"/>
<feature type="domain" description="Tudor" evidence="6">
    <location>
        <begin position="205"/>
        <end position="262"/>
    </location>
</feature>
<keyword evidence="9" id="KW-1185">Reference proteome</keyword>
<dbReference type="CDD" id="cd20379">
    <property type="entry name" value="Tudor_dTUD-like"/>
    <property type="match status" value="1"/>
</dbReference>
<reference evidence="8 9" key="1">
    <citation type="journal article" date="2007" name="Nature">
        <title>Evolution of genes and genomes on the Drosophila phylogeny.</title>
        <authorList>
            <consortium name="Drosophila 12 Genomes Consortium"/>
            <person name="Clark A.G."/>
            <person name="Eisen M.B."/>
            <person name="Smith D.R."/>
            <person name="Bergman C.M."/>
            <person name="Oliver B."/>
            <person name="Markow T.A."/>
            <person name="Kaufman T.C."/>
            <person name="Kellis M."/>
            <person name="Gelbart W."/>
            <person name="Iyer V.N."/>
            <person name="Pollard D.A."/>
            <person name="Sackton T.B."/>
            <person name="Larracuente A.M."/>
            <person name="Singh N.D."/>
            <person name="Abad J.P."/>
            <person name="Abt D.N."/>
            <person name="Adryan B."/>
            <person name="Aguade M."/>
            <person name="Akashi H."/>
            <person name="Anderson W.W."/>
            <person name="Aquadro C.F."/>
            <person name="Ardell D.H."/>
            <person name="Arguello R."/>
            <person name="Artieri C.G."/>
            <person name="Barbash D.A."/>
            <person name="Barker D."/>
            <person name="Barsanti P."/>
            <person name="Batterham P."/>
            <person name="Batzoglou S."/>
            <person name="Begun D."/>
            <person name="Bhutkar A."/>
            <person name="Blanco E."/>
            <person name="Bosak S.A."/>
            <person name="Bradley R.K."/>
            <person name="Brand A.D."/>
            <person name="Brent M.R."/>
            <person name="Brooks A.N."/>
            <person name="Brown R.H."/>
            <person name="Butlin R.K."/>
            <person name="Caggese C."/>
            <person name="Calvi B.R."/>
            <person name="Bernardo de Carvalho A."/>
            <person name="Caspi A."/>
            <person name="Castrezana S."/>
            <person name="Celniker S.E."/>
            <person name="Chang J.L."/>
            <person name="Chapple C."/>
            <person name="Chatterji S."/>
            <person name="Chinwalla A."/>
            <person name="Civetta A."/>
            <person name="Clifton S.W."/>
            <person name="Comeron J.M."/>
            <person name="Costello J.C."/>
            <person name="Coyne J.A."/>
            <person name="Daub J."/>
            <person name="David R.G."/>
            <person name="Delcher A.L."/>
            <person name="Delehaunty K."/>
            <person name="Do C.B."/>
            <person name="Ebling H."/>
            <person name="Edwards K."/>
            <person name="Eickbush T."/>
            <person name="Evans J.D."/>
            <person name="Filipski A."/>
            <person name="Findeiss S."/>
            <person name="Freyhult E."/>
            <person name="Fulton L."/>
            <person name="Fulton R."/>
            <person name="Garcia A.C."/>
            <person name="Gardiner A."/>
            <person name="Garfield D.A."/>
            <person name="Garvin B.E."/>
            <person name="Gibson G."/>
            <person name="Gilbert D."/>
            <person name="Gnerre S."/>
            <person name="Godfrey J."/>
            <person name="Good R."/>
            <person name="Gotea V."/>
            <person name="Gravely B."/>
            <person name="Greenberg A.J."/>
            <person name="Griffiths-Jones S."/>
            <person name="Gross S."/>
            <person name="Guigo R."/>
            <person name="Gustafson E.A."/>
            <person name="Haerty W."/>
            <person name="Hahn M.W."/>
            <person name="Halligan D.L."/>
            <person name="Halpern A.L."/>
            <person name="Halter G.M."/>
            <person name="Han M.V."/>
            <person name="Heger A."/>
            <person name="Hillier L."/>
            <person name="Hinrichs A.S."/>
            <person name="Holmes I."/>
            <person name="Hoskins R.A."/>
            <person name="Hubisz M.J."/>
            <person name="Hultmark D."/>
            <person name="Huntley M.A."/>
            <person name="Jaffe D.B."/>
            <person name="Jagadeeshan S."/>
            <person name="Jeck W.R."/>
            <person name="Johnson J."/>
            <person name="Jones C.D."/>
            <person name="Jordan W.C."/>
            <person name="Karpen G.H."/>
            <person name="Kataoka E."/>
            <person name="Keightley P.D."/>
            <person name="Kheradpour P."/>
            <person name="Kirkness E.F."/>
            <person name="Koerich L.B."/>
            <person name="Kristiansen K."/>
            <person name="Kudrna D."/>
            <person name="Kulathinal R.J."/>
            <person name="Kumar S."/>
            <person name="Kwok R."/>
            <person name="Lander E."/>
            <person name="Langley C.H."/>
            <person name="Lapoint R."/>
            <person name="Lazzaro B.P."/>
            <person name="Lee S.J."/>
            <person name="Levesque L."/>
            <person name="Li R."/>
            <person name="Lin C.F."/>
            <person name="Lin M.F."/>
            <person name="Lindblad-Toh K."/>
            <person name="Llopart A."/>
            <person name="Long M."/>
            <person name="Low L."/>
            <person name="Lozovsky E."/>
            <person name="Lu J."/>
            <person name="Luo M."/>
            <person name="Machado C.A."/>
            <person name="Makalowski W."/>
            <person name="Marzo M."/>
            <person name="Matsuda M."/>
            <person name="Matzkin L."/>
            <person name="McAllister B."/>
            <person name="McBride C.S."/>
            <person name="McKernan B."/>
            <person name="McKernan K."/>
            <person name="Mendez-Lago M."/>
            <person name="Minx P."/>
            <person name="Mollenhauer M.U."/>
            <person name="Montooth K."/>
            <person name="Mount S.M."/>
            <person name="Mu X."/>
            <person name="Myers E."/>
            <person name="Negre B."/>
            <person name="Newfeld S."/>
            <person name="Nielsen R."/>
            <person name="Noor M.A."/>
            <person name="O'Grady P."/>
            <person name="Pachter L."/>
            <person name="Papaceit M."/>
            <person name="Parisi M.J."/>
            <person name="Parisi M."/>
            <person name="Parts L."/>
            <person name="Pedersen J.S."/>
            <person name="Pesole G."/>
            <person name="Phillippy A.M."/>
            <person name="Ponting C.P."/>
            <person name="Pop M."/>
            <person name="Porcelli D."/>
            <person name="Powell J.R."/>
            <person name="Prohaska S."/>
            <person name="Pruitt K."/>
            <person name="Puig M."/>
            <person name="Quesneville H."/>
            <person name="Ram K.R."/>
            <person name="Rand D."/>
            <person name="Rasmussen M.D."/>
            <person name="Reed L.K."/>
            <person name="Reenan R."/>
            <person name="Reily A."/>
            <person name="Remington K.A."/>
            <person name="Rieger T.T."/>
            <person name="Ritchie M.G."/>
            <person name="Robin C."/>
            <person name="Rogers Y.H."/>
            <person name="Rohde C."/>
            <person name="Rozas J."/>
            <person name="Rubenfield M.J."/>
            <person name="Ruiz A."/>
            <person name="Russo S."/>
            <person name="Salzberg S.L."/>
            <person name="Sanchez-Gracia A."/>
            <person name="Saranga D.J."/>
            <person name="Sato H."/>
            <person name="Schaeffer S.W."/>
            <person name="Schatz M.C."/>
            <person name="Schlenke T."/>
            <person name="Schwartz R."/>
            <person name="Segarra C."/>
            <person name="Singh R.S."/>
            <person name="Sirot L."/>
            <person name="Sirota M."/>
            <person name="Sisneros N.B."/>
            <person name="Smith C.D."/>
            <person name="Smith T.F."/>
            <person name="Spieth J."/>
            <person name="Stage D.E."/>
            <person name="Stark A."/>
            <person name="Stephan W."/>
            <person name="Strausberg R.L."/>
            <person name="Strempel S."/>
            <person name="Sturgill D."/>
            <person name="Sutton G."/>
            <person name="Sutton G.G."/>
            <person name="Tao W."/>
            <person name="Teichmann S."/>
            <person name="Tobari Y.N."/>
            <person name="Tomimura Y."/>
            <person name="Tsolas J.M."/>
            <person name="Valente V.L."/>
            <person name="Venter E."/>
            <person name="Venter J.C."/>
            <person name="Vicario S."/>
            <person name="Vieira F.G."/>
            <person name="Vilella A.J."/>
            <person name="Villasante A."/>
            <person name="Walenz B."/>
            <person name="Wang J."/>
            <person name="Wasserman M."/>
            <person name="Watts T."/>
            <person name="Wilson D."/>
            <person name="Wilson R.K."/>
            <person name="Wing R.A."/>
            <person name="Wolfner M.F."/>
            <person name="Wong A."/>
            <person name="Wong G.K."/>
            <person name="Wu C.I."/>
            <person name="Wu G."/>
            <person name="Yamamoto D."/>
            <person name="Yang H.P."/>
            <person name="Yang S.P."/>
            <person name="Yorke J.A."/>
            <person name="Yoshida K."/>
            <person name="Zdobnov E."/>
            <person name="Zhang P."/>
            <person name="Zhang Y."/>
            <person name="Zimin A.V."/>
            <person name="Baldwin J."/>
            <person name="Abdouelleil A."/>
            <person name="Abdulkadir J."/>
            <person name="Abebe A."/>
            <person name="Abera B."/>
            <person name="Abreu J."/>
            <person name="Acer S.C."/>
            <person name="Aftuck L."/>
            <person name="Alexander A."/>
            <person name="An P."/>
            <person name="Anderson E."/>
            <person name="Anderson S."/>
            <person name="Arachi H."/>
            <person name="Azer M."/>
            <person name="Bachantsang P."/>
            <person name="Barry A."/>
            <person name="Bayul T."/>
            <person name="Berlin A."/>
            <person name="Bessette D."/>
            <person name="Bloom T."/>
            <person name="Blye J."/>
            <person name="Boguslavskiy L."/>
            <person name="Bonnet C."/>
            <person name="Boukhgalter B."/>
            <person name="Bourzgui I."/>
            <person name="Brown A."/>
            <person name="Cahill P."/>
            <person name="Channer S."/>
            <person name="Cheshatsang Y."/>
            <person name="Chuda L."/>
            <person name="Citroen M."/>
            <person name="Collymore A."/>
            <person name="Cooke P."/>
            <person name="Costello M."/>
            <person name="D'Aco K."/>
            <person name="Daza R."/>
            <person name="De Haan G."/>
            <person name="DeGray S."/>
            <person name="DeMaso C."/>
            <person name="Dhargay N."/>
            <person name="Dooley K."/>
            <person name="Dooley E."/>
            <person name="Doricent M."/>
            <person name="Dorje P."/>
            <person name="Dorjee K."/>
            <person name="Dupes A."/>
            <person name="Elong R."/>
            <person name="Falk J."/>
            <person name="Farina A."/>
            <person name="Faro S."/>
            <person name="Ferguson D."/>
            <person name="Fisher S."/>
            <person name="Foley C.D."/>
            <person name="Franke A."/>
            <person name="Friedrich D."/>
            <person name="Gadbois L."/>
            <person name="Gearin G."/>
            <person name="Gearin C.R."/>
            <person name="Giannoukos G."/>
            <person name="Goode T."/>
            <person name="Graham J."/>
            <person name="Grandbois E."/>
            <person name="Grewal S."/>
            <person name="Gyaltsen K."/>
            <person name="Hafez N."/>
            <person name="Hagos B."/>
            <person name="Hall J."/>
            <person name="Henson C."/>
            <person name="Hollinger A."/>
            <person name="Honan T."/>
            <person name="Huard M.D."/>
            <person name="Hughes L."/>
            <person name="Hurhula B."/>
            <person name="Husby M.E."/>
            <person name="Kamat A."/>
            <person name="Kanga B."/>
            <person name="Kashin S."/>
            <person name="Khazanovich D."/>
            <person name="Kisner P."/>
            <person name="Lance K."/>
            <person name="Lara M."/>
            <person name="Lee W."/>
            <person name="Lennon N."/>
            <person name="Letendre F."/>
            <person name="LeVine R."/>
            <person name="Lipovsky A."/>
            <person name="Liu X."/>
            <person name="Liu J."/>
            <person name="Liu S."/>
            <person name="Lokyitsang T."/>
            <person name="Lokyitsang Y."/>
            <person name="Lubonja R."/>
            <person name="Lui A."/>
            <person name="MacDonald P."/>
            <person name="Magnisalis V."/>
            <person name="Maru K."/>
            <person name="Matthews C."/>
            <person name="McCusker W."/>
            <person name="McDonough S."/>
            <person name="Mehta T."/>
            <person name="Meldrim J."/>
            <person name="Meneus L."/>
            <person name="Mihai O."/>
            <person name="Mihalev A."/>
            <person name="Mihova T."/>
            <person name="Mittelman R."/>
            <person name="Mlenga V."/>
            <person name="Montmayeur A."/>
            <person name="Mulrain L."/>
            <person name="Navidi A."/>
            <person name="Naylor J."/>
            <person name="Negash T."/>
            <person name="Nguyen T."/>
            <person name="Nguyen N."/>
            <person name="Nicol R."/>
            <person name="Norbu C."/>
            <person name="Norbu N."/>
            <person name="Novod N."/>
            <person name="O'Neill B."/>
            <person name="Osman S."/>
            <person name="Markiewicz E."/>
            <person name="Oyono O.L."/>
            <person name="Patti C."/>
            <person name="Phunkhang P."/>
            <person name="Pierre F."/>
            <person name="Priest M."/>
            <person name="Raghuraman S."/>
            <person name="Rege F."/>
            <person name="Reyes R."/>
            <person name="Rise C."/>
            <person name="Rogov P."/>
            <person name="Ross K."/>
            <person name="Ryan E."/>
            <person name="Settipalli S."/>
            <person name="Shea T."/>
            <person name="Sherpa N."/>
            <person name="Shi L."/>
            <person name="Shih D."/>
            <person name="Sparrow T."/>
            <person name="Spaulding J."/>
            <person name="Stalker J."/>
            <person name="Stange-Thomann N."/>
            <person name="Stavropoulos S."/>
            <person name="Stone C."/>
            <person name="Strader C."/>
            <person name="Tesfaye S."/>
            <person name="Thomson T."/>
            <person name="Thoulutsang Y."/>
            <person name="Thoulutsang D."/>
            <person name="Topham K."/>
            <person name="Topping I."/>
            <person name="Tsamla T."/>
            <person name="Vassiliev H."/>
            <person name="Vo A."/>
            <person name="Wangchuk T."/>
            <person name="Wangdi T."/>
            <person name="Weiand M."/>
            <person name="Wilkinson J."/>
            <person name="Wilson A."/>
            <person name="Yadav S."/>
            <person name="Young G."/>
            <person name="Yu Q."/>
            <person name="Zembek L."/>
            <person name="Zhong D."/>
            <person name="Zimmer A."/>
            <person name="Zwirko Z."/>
            <person name="Jaffe D.B."/>
            <person name="Alvarez P."/>
            <person name="Brockman W."/>
            <person name="Butler J."/>
            <person name="Chin C."/>
            <person name="Gnerre S."/>
            <person name="Grabherr M."/>
            <person name="Kleber M."/>
            <person name="Mauceli E."/>
            <person name="MacCallum I."/>
        </authorList>
    </citation>
    <scope>NUCLEOTIDE SEQUENCE [LARGE SCALE GENOMIC DNA]</scope>
    <source>
        <strain evidence="9">Tucson 14024-0371.13</strain>
    </source>
</reference>
<dbReference type="InParanoid" id="B3M0N1"/>
<evidence type="ECO:0000259" key="6">
    <source>
        <dbReference type="PROSITE" id="PS50304"/>
    </source>
</evidence>
<dbReference type="Proteomes" id="UP000007801">
    <property type="component" value="Unassembled WGS sequence"/>
</dbReference>
<dbReference type="InterPro" id="IPR002999">
    <property type="entry name" value="Tudor"/>
</dbReference>
<evidence type="ECO:0000313" key="9">
    <source>
        <dbReference type="Proteomes" id="UP000007801"/>
    </source>
</evidence>
<dbReference type="GO" id="GO:0008270">
    <property type="term" value="F:zinc ion binding"/>
    <property type="evidence" value="ECO:0007669"/>
    <property type="project" value="UniProtKB-KW"/>
</dbReference>
<dbReference type="PROSITE" id="PS50865">
    <property type="entry name" value="ZF_MYND_2"/>
    <property type="match status" value="1"/>
</dbReference>
<dbReference type="eggNOG" id="ENOG502T85Q">
    <property type="taxonomic scope" value="Eukaryota"/>
</dbReference>
<feature type="region of interest" description="Disordered" evidence="5">
    <location>
        <begin position="330"/>
        <end position="363"/>
    </location>
</feature>
<name>B3M0N1_DROAN</name>
<dbReference type="GeneID" id="6501669"/>
<dbReference type="Gene3D" id="6.10.140.2220">
    <property type="match status" value="1"/>
</dbReference>
<dbReference type="Pfam" id="PF01753">
    <property type="entry name" value="zf-MYND"/>
    <property type="match status" value="1"/>
</dbReference>
<dbReference type="Pfam" id="PF00567">
    <property type="entry name" value="TUDOR"/>
    <property type="match status" value="2"/>
</dbReference>
<dbReference type="InterPro" id="IPR050621">
    <property type="entry name" value="Tudor_domain_containing"/>
</dbReference>
<feature type="region of interest" description="Disordered" evidence="5">
    <location>
        <begin position="91"/>
        <end position="141"/>
    </location>
</feature>
<proteinExistence type="predicted"/>
<feature type="region of interest" description="Disordered" evidence="5">
    <location>
        <begin position="508"/>
        <end position="528"/>
    </location>
</feature>
<evidence type="ECO:0000256" key="5">
    <source>
        <dbReference type="SAM" id="MobiDB-lite"/>
    </source>
</evidence>
<protein>
    <recommendedName>
        <fullName evidence="10">Tudor domain-containing protein</fullName>
    </recommendedName>
</protein>
<evidence type="ECO:0000256" key="4">
    <source>
        <dbReference type="PROSITE-ProRule" id="PRU00134"/>
    </source>
</evidence>
<dbReference type="PANTHER" id="PTHR22948:SF76">
    <property type="entry name" value="FI20010P1-RELATED"/>
    <property type="match status" value="1"/>
</dbReference>
<evidence type="ECO:0000259" key="7">
    <source>
        <dbReference type="PROSITE" id="PS50865"/>
    </source>
</evidence>
<dbReference type="PROSITE" id="PS50304">
    <property type="entry name" value="TUDOR"/>
    <property type="match status" value="2"/>
</dbReference>
<feature type="domain" description="MYND-type" evidence="7">
    <location>
        <begin position="20"/>
        <end position="55"/>
    </location>
</feature>
<dbReference type="KEGG" id="dan:6501669"/>
<sequence length="818" mass="91504">MTPPKKEVSTSQSSEGKGNCVLCADVAERACQRCGDFYCCKECQVRDWQRHRYICFPLPALVHPRSFSLHQATEELSIEGRLAAVADKDVGEAVHPPPSPNATPIRNSDMVRDRSVSSTRSVTRQEYPATPETGSKVPNGSASNYKLKHISNVAMPPSNTLVYLTGFSSSNRCNIRDARENADRAYSQVCEKVNAIGNEMPKASKLHIYGYCLARHNGTFHRAQILNIFGKKDAKLLFVDQGTTKLRSQSDIREINQELLSLPCFSKVVQLKDVPYTVFNDAVAKFLSQFEGEKFVGIYKKTPGHISVDLIHPITKQSLNAQIREFYSDRQSQPQTLAQPTTEVSAKPIQADNIPQTSNKEQQSLPIEIAKNESTKPSNEVQNKALPAELPTIEIKPFTVSEFIKTLPTETGNPLPLESTINKSEQVTTLKESINNAVEAASKPSNMPEPIENVTEEASSAKFNFKPIAYSVDALKSMITTLGKNEAGSITKEEAILKNIINISKESQNQKELEKADDSQKHSSDEKKFPSKEFFENILSVERARKARETSFSISLQNTLDATSDGSMDPFWLPKIEKVVNTASSSETGASKESKSLDNLIKETIIQKKSIEATPETPKTKILEANGTAVLKLEPLLNPPFQKRRFNIESKDGIDVFVVDNSRIARGIFGAFDSAYCSEFSTLHGHLLAITDSKPYKPALREYVIAKYEGSWYRARVEQIKTSPNQQTEYRVLYVDYTNVNDITEKDIRRYPLNFTTTCSTNFCMIEGFPHKPNAAQLSYLAEAFESHRLVHIDSVVYLNDIAMIKSRAIMEHLNRLY</sequence>
<dbReference type="SMR" id="B3M0N1"/>
<dbReference type="Gene3D" id="2.30.30.140">
    <property type="match status" value="2"/>
</dbReference>
<evidence type="ECO:0000256" key="3">
    <source>
        <dbReference type="ARBA" id="ARBA00022833"/>
    </source>
</evidence>
<dbReference type="SMART" id="SM00333">
    <property type="entry name" value="TUDOR"/>
    <property type="match status" value="2"/>
</dbReference>
<dbReference type="STRING" id="7217.B3M0N1"/>
<evidence type="ECO:0000256" key="2">
    <source>
        <dbReference type="ARBA" id="ARBA00022771"/>
    </source>
</evidence>
<dbReference type="SUPFAM" id="SSF63748">
    <property type="entry name" value="Tudor/PWWP/MBT"/>
    <property type="match status" value="2"/>
</dbReference>
<feature type="compositionally biased region" description="Polar residues" evidence="5">
    <location>
        <begin position="132"/>
        <end position="141"/>
    </location>
</feature>
<keyword evidence="1" id="KW-0479">Metal-binding</keyword>
<keyword evidence="3" id="KW-0862">Zinc</keyword>
<dbReference type="InterPro" id="IPR002893">
    <property type="entry name" value="Znf_MYND"/>
</dbReference>
<evidence type="ECO:0000256" key="1">
    <source>
        <dbReference type="ARBA" id="ARBA00022723"/>
    </source>
</evidence>
<evidence type="ECO:0008006" key="10">
    <source>
        <dbReference type="Google" id="ProtNLM"/>
    </source>
</evidence>
<dbReference type="HOGENOM" id="CLU_419954_0_0_1"/>
<feature type="compositionally biased region" description="Polar residues" evidence="5">
    <location>
        <begin position="330"/>
        <end position="344"/>
    </location>
</feature>
<evidence type="ECO:0000313" key="8">
    <source>
        <dbReference type="EMBL" id="EDV44278.2"/>
    </source>
</evidence>
<feature type="compositionally biased region" description="Polar residues" evidence="5">
    <location>
        <begin position="353"/>
        <end position="363"/>
    </location>
</feature>